<sequence length="81" mass="8898">NRVQPYRCNKKRAGILVFTCSFPETCIKIRPGKSTTAYHIGASAPIVQWVHATLSNARWSKPLRCALALQATSPSSQAQTL</sequence>
<reference evidence="1" key="1">
    <citation type="submission" date="2013-11" db="EMBL/GenBank/DDBJ databases">
        <title>The Genome Sequence of Phytophthora parasitica CJ02B3.</title>
        <authorList>
            <consortium name="The Broad Institute Genomics Platform"/>
            <person name="Russ C."/>
            <person name="Tyler B."/>
            <person name="Panabieres F."/>
            <person name="Shan W."/>
            <person name="Tripathy S."/>
            <person name="Grunwald N."/>
            <person name="Machado M."/>
            <person name="Johnson C.S."/>
            <person name="Arredondo F."/>
            <person name="Hong C."/>
            <person name="Coffey M."/>
            <person name="Young S.K."/>
            <person name="Zeng Q."/>
            <person name="Gargeya S."/>
            <person name="Fitzgerald M."/>
            <person name="Abouelleil A."/>
            <person name="Alvarado L."/>
            <person name="Chapman S.B."/>
            <person name="Gainer-Dewar J."/>
            <person name="Goldberg J."/>
            <person name="Griggs A."/>
            <person name="Gujja S."/>
            <person name="Hansen M."/>
            <person name="Howarth C."/>
            <person name="Imamovic A."/>
            <person name="Ireland A."/>
            <person name="Larimer J."/>
            <person name="McCowan C."/>
            <person name="Murphy C."/>
            <person name="Pearson M."/>
            <person name="Poon T.W."/>
            <person name="Priest M."/>
            <person name="Roberts A."/>
            <person name="Saif S."/>
            <person name="Shea T."/>
            <person name="Sykes S."/>
            <person name="Wortman J."/>
            <person name="Nusbaum C."/>
            <person name="Birren B."/>
        </authorList>
    </citation>
    <scope>NUCLEOTIDE SEQUENCE [LARGE SCALE GENOMIC DNA]</scope>
    <source>
        <strain evidence="1">CJ02B3</strain>
    </source>
</reference>
<accession>W2FTT0</accession>
<dbReference type="EMBL" id="KI689088">
    <property type="protein sequence ID" value="ETK74223.1"/>
    <property type="molecule type" value="Genomic_DNA"/>
</dbReference>
<dbReference type="Proteomes" id="UP000053236">
    <property type="component" value="Unassembled WGS sequence"/>
</dbReference>
<feature type="non-terminal residue" evidence="1">
    <location>
        <position position="1"/>
    </location>
</feature>
<evidence type="ECO:0000313" key="1">
    <source>
        <dbReference type="EMBL" id="ETK74223.1"/>
    </source>
</evidence>
<gene>
    <name evidence="1" type="ORF">L915_18930</name>
</gene>
<dbReference type="AlphaFoldDB" id="W2FTT0"/>
<protein>
    <submittedName>
        <fullName evidence="1">Uncharacterized protein</fullName>
    </submittedName>
</protein>
<name>W2FTT0_PHYNI</name>
<proteinExistence type="predicted"/>
<organism evidence="1">
    <name type="scientific">Phytophthora nicotianae</name>
    <name type="common">Potato buckeye rot agent</name>
    <name type="synonym">Phytophthora parasitica</name>
    <dbReference type="NCBI Taxonomy" id="4792"/>
    <lineage>
        <taxon>Eukaryota</taxon>
        <taxon>Sar</taxon>
        <taxon>Stramenopiles</taxon>
        <taxon>Oomycota</taxon>
        <taxon>Peronosporomycetes</taxon>
        <taxon>Peronosporales</taxon>
        <taxon>Peronosporaceae</taxon>
        <taxon>Phytophthora</taxon>
    </lineage>
</organism>